<evidence type="ECO:0008006" key="3">
    <source>
        <dbReference type="Google" id="ProtNLM"/>
    </source>
</evidence>
<sequence length="71" mass="8499">MGNRTCKEYWYDFLQKVTFFDFENDTSKLLLWKHINGVIRHDAHHAGQMILIRKLQGIWPIDKYPTDSTDT</sequence>
<dbReference type="Gene3D" id="1.20.120.450">
    <property type="entry name" value="dinb family like domain"/>
    <property type="match status" value="1"/>
</dbReference>
<proteinExistence type="predicted"/>
<dbReference type="SUPFAM" id="SSF109854">
    <property type="entry name" value="DinB/YfiT-like putative metalloenzymes"/>
    <property type="match status" value="1"/>
</dbReference>
<dbReference type="InterPro" id="IPR034660">
    <property type="entry name" value="DinB/YfiT-like"/>
</dbReference>
<comment type="caution">
    <text evidence="1">The sequence shown here is derived from an EMBL/GenBank/DDBJ whole genome shotgun (WGS) entry which is preliminary data.</text>
</comment>
<gene>
    <name evidence="1" type="ORF">J2S14_001480</name>
</gene>
<dbReference type="EMBL" id="JAUSUO010000002">
    <property type="protein sequence ID" value="MDQ0342668.1"/>
    <property type="molecule type" value="Genomic_DNA"/>
</dbReference>
<dbReference type="Proteomes" id="UP001232343">
    <property type="component" value="Unassembled WGS sequence"/>
</dbReference>
<dbReference type="RefSeq" id="WP_244680794.1">
    <property type="nucleotide sequence ID" value="NZ_JALIRM010000002.1"/>
</dbReference>
<keyword evidence="2" id="KW-1185">Reference proteome</keyword>
<accession>A0ABU0D2N7</accession>
<organism evidence="1 2">
    <name type="scientific">Lederbergia wuyishanensis</name>
    <dbReference type="NCBI Taxonomy" id="1347903"/>
    <lineage>
        <taxon>Bacteria</taxon>
        <taxon>Bacillati</taxon>
        <taxon>Bacillota</taxon>
        <taxon>Bacilli</taxon>
        <taxon>Bacillales</taxon>
        <taxon>Bacillaceae</taxon>
        <taxon>Lederbergia</taxon>
    </lineage>
</organism>
<name>A0ABU0D2N7_9BACI</name>
<reference evidence="1 2" key="1">
    <citation type="submission" date="2023-07" db="EMBL/GenBank/DDBJ databases">
        <title>Genomic Encyclopedia of Type Strains, Phase IV (KMG-IV): sequencing the most valuable type-strain genomes for metagenomic binning, comparative biology and taxonomic classification.</title>
        <authorList>
            <person name="Goeker M."/>
        </authorList>
    </citation>
    <scope>NUCLEOTIDE SEQUENCE [LARGE SCALE GENOMIC DNA]</scope>
    <source>
        <strain evidence="1 2">DSM 27848</strain>
    </source>
</reference>
<protein>
    <recommendedName>
        <fullName evidence="3">DinB family protein</fullName>
    </recommendedName>
</protein>
<evidence type="ECO:0000313" key="1">
    <source>
        <dbReference type="EMBL" id="MDQ0342668.1"/>
    </source>
</evidence>
<evidence type="ECO:0000313" key="2">
    <source>
        <dbReference type="Proteomes" id="UP001232343"/>
    </source>
</evidence>